<feature type="transmembrane region" description="Helical" evidence="7">
    <location>
        <begin position="326"/>
        <end position="347"/>
    </location>
</feature>
<dbReference type="CDD" id="cd17330">
    <property type="entry name" value="MFS_SLC46_TetA_like"/>
    <property type="match status" value="1"/>
</dbReference>
<dbReference type="PANTHER" id="PTHR23504:SF3">
    <property type="entry name" value="MAJOR FACILITATOR SUPERFAMILY (MFS) PROFILE DOMAIN-CONTAINING PROTEIN"/>
    <property type="match status" value="1"/>
</dbReference>
<dbReference type="PROSITE" id="PS50850">
    <property type="entry name" value="MFS"/>
    <property type="match status" value="1"/>
</dbReference>
<evidence type="ECO:0000256" key="6">
    <source>
        <dbReference type="SAM" id="MobiDB-lite"/>
    </source>
</evidence>
<name>A0A2T2P071_CORCC</name>
<dbReference type="InterPro" id="IPR036259">
    <property type="entry name" value="MFS_trans_sf"/>
</dbReference>
<feature type="transmembrane region" description="Helical" evidence="7">
    <location>
        <begin position="286"/>
        <end position="306"/>
    </location>
</feature>
<feature type="transmembrane region" description="Helical" evidence="7">
    <location>
        <begin position="426"/>
        <end position="451"/>
    </location>
</feature>
<feature type="transmembrane region" description="Helical" evidence="7">
    <location>
        <begin position="65"/>
        <end position="86"/>
    </location>
</feature>
<evidence type="ECO:0000256" key="4">
    <source>
        <dbReference type="ARBA" id="ARBA00022989"/>
    </source>
</evidence>
<evidence type="ECO:0000313" key="9">
    <source>
        <dbReference type="EMBL" id="PSN70748.1"/>
    </source>
</evidence>
<keyword evidence="3 7" id="KW-0812">Transmembrane</keyword>
<feature type="transmembrane region" description="Helical" evidence="7">
    <location>
        <begin position="359"/>
        <end position="381"/>
    </location>
</feature>
<feature type="transmembrane region" description="Helical" evidence="7">
    <location>
        <begin position="159"/>
        <end position="180"/>
    </location>
</feature>
<keyword evidence="5 7" id="KW-0472">Membrane</keyword>
<feature type="transmembrane region" description="Helical" evidence="7">
    <location>
        <begin position="192"/>
        <end position="214"/>
    </location>
</feature>
<comment type="subcellular location">
    <subcellularLocation>
        <location evidence="1">Membrane</location>
        <topology evidence="1">Multi-pass membrane protein</topology>
    </subcellularLocation>
</comment>
<feature type="region of interest" description="Disordered" evidence="6">
    <location>
        <begin position="1"/>
        <end position="21"/>
    </location>
</feature>
<gene>
    <name evidence="9" type="ORF">BS50DRAFT_267332</name>
</gene>
<evidence type="ECO:0000259" key="8">
    <source>
        <dbReference type="PROSITE" id="PS50850"/>
    </source>
</evidence>
<dbReference type="EMBL" id="KZ678131">
    <property type="protein sequence ID" value="PSN70748.1"/>
    <property type="molecule type" value="Genomic_DNA"/>
</dbReference>
<dbReference type="AlphaFoldDB" id="A0A2T2P071"/>
<dbReference type="GO" id="GO:0016020">
    <property type="term" value="C:membrane"/>
    <property type="evidence" value="ECO:0007669"/>
    <property type="project" value="UniProtKB-SubCell"/>
</dbReference>
<evidence type="ECO:0000256" key="5">
    <source>
        <dbReference type="ARBA" id="ARBA00023136"/>
    </source>
</evidence>
<feature type="transmembrane region" description="Helical" evidence="7">
    <location>
        <begin position="135"/>
        <end position="153"/>
    </location>
</feature>
<dbReference type="OrthoDB" id="419616at2759"/>
<keyword evidence="10" id="KW-1185">Reference proteome</keyword>
<sequence>MPPSVKAVNGHDASADDDETTPLLIPVAPMPMVEPLESAPDGLSSDQGHGALKDDEDAPLPYMQIFLLCFARVVEPIAFFSIFPYINKMIETVGGIEKKEVGYYSGVIESLFSLTQMCVMILWGKAADRFGRKPILVVSLFGISITTSLFGLSKSLWQMVLFRCLAGVFAGTIVTVRAMITENSTRKTQARAFSHFAFAGNLGIFAGPFIGGALESPASKFGAAFGHIRFFHDYPYALPSFVTGAIGLTAGLVSAFFIKETLHVHKGSKTTEDTKMSSWGLVKSPGVFQVILINTYVAVLAFAYTAVNPVFLYTEVRDGGVGFSPVLIAAAIGLAGASQALWLLFVFTPFHTRVGTGGVLRVCAVAWPFFFAAHPICSILRLHGWNVLFWILAPISVSVGSGVAMSFTACQLAINDIAPSHETFGTLNALVLAVSSGTRAFVPALSTSIFATGVKYRIFDGHLFWIVIIVLGAGLSLLLKLLPRKVDGPPRHEDDGGA</sequence>
<evidence type="ECO:0000256" key="3">
    <source>
        <dbReference type="ARBA" id="ARBA00022692"/>
    </source>
</evidence>
<feature type="transmembrane region" description="Helical" evidence="7">
    <location>
        <begin position="101"/>
        <end position="123"/>
    </location>
</feature>
<evidence type="ECO:0000313" key="10">
    <source>
        <dbReference type="Proteomes" id="UP000240883"/>
    </source>
</evidence>
<feature type="domain" description="Major facilitator superfamily (MFS) profile" evidence="8">
    <location>
        <begin position="64"/>
        <end position="486"/>
    </location>
</feature>
<feature type="transmembrane region" description="Helical" evidence="7">
    <location>
        <begin position="234"/>
        <end position="258"/>
    </location>
</feature>
<dbReference type="PRINTS" id="PR01035">
    <property type="entry name" value="TCRTETA"/>
</dbReference>
<keyword evidence="2" id="KW-0813">Transport</keyword>
<dbReference type="Pfam" id="PF07690">
    <property type="entry name" value="MFS_1"/>
    <property type="match status" value="1"/>
</dbReference>
<dbReference type="SUPFAM" id="SSF103473">
    <property type="entry name" value="MFS general substrate transporter"/>
    <property type="match status" value="1"/>
</dbReference>
<dbReference type="InterPro" id="IPR011701">
    <property type="entry name" value="MFS"/>
</dbReference>
<dbReference type="GO" id="GO:0022857">
    <property type="term" value="F:transmembrane transporter activity"/>
    <property type="evidence" value="ECO:0007669"/>
    <property type="project" value="InterPro"/>
</dbReference>
<evidence type="ECO:0000256" key="1">
    <source>
        <dbReference type="ARBA" id="ARBA00004141"/>
    </source>
</evidence>
<dbReference type="Gene3D" id="1.20.1250.20">
    <property type="entry name" value="MFS general substrate transporter like domains"/>
    <property type="match status" value="1"/>
</dbReference>
<evidence type="ECO:0000256" key="7">
    <source>
        <dbReference type="SAM" id="Phobius"/>
    </source>
</evidence>
<keyword evidence="4 7" id="KW-1133">Transmembrane helix</keyword>
<organism evidence="9 10">
    <name type="scientific">Corynespora cassiicola Philippines</name>
    <dbReference type="NCBI Taxonomy" id="1448308"/>
    <lineage>
        <taxon>Eukaryota</taxon>
        <taxon>Fungi</taxon>
        <taxon>Dikarya</taxon>
        <taxon>Ascomycota</taxon>
        <taxon>Pezizomycotina</taxon>
        <taxon>Dothideomycetes</taxon>
        <taxon>Pleosporomycetidae</taxon>
        <taxon>Pleosporales</taxon>
        <taxon>Corynesporascaceae</taxon>
        <taxon>Corynespora</taxon>
    </lineage>
</organism>
<feature type="transmembrane region" description="Helical" evidence="7">
    <location>
        <begin position="387"/>
        <end position="414"/>
    </location>
</feature>
<dbReference type="Proteomes" id="UP000240883">
    <property type="component" value="Unassembled WGS sequence"/>
</dbReference>
<protein>
    <submittedName>
        <fullName evidence="9">MFS general substrate transporter</fullName>
    </submittedName>
</protein>
<feature type="transmembrane region" description="Helical" evidence="7">
    <location>
        <begin position="463"/>
        <end position="482"/>
    </location>
</feature>
<dbReference type="InterPro" id="IPR001958">
    <property type="entry name" value="Tet-R_TetA/multi-R_MdtG-like"/>
</dbReference>
<evidence type="ECO:0000256" key="2">
    <source>
        <dbReference type="ARBA" id="ARBA00022448"/>
    </source>
</evidence>
<dbReference type="PANTHER" id="PTHR23504">
    <property type="entry name" value="MAJOR FACILITATOR SUPERFAMILY DOMAIN-CONTAINING PROTEIN 10"/>
    <property type="match status" value="1"/>
</dbReference>
<proteinExistence type="predicted"/>
<accession>A0A2T2P071</accession>
<reference evidence="9 10" key="1">
    <citation type="journal article" date="2018" name="Front. Microbiol.">
        <title>Genome-Wide Analysis of Corynespora cassiicola Leaf Fall Disease Putative Effectors.</title>
        <authorList>
            <person name="Lopez D."/>
            <person name="Ribeiro S."/>
            <person name="Label P."/>
            <person name="Fumanal B."/>
            <person name="Venisse J.S."/>
            <person name="Kohler A."/>
            <person name="de Oliveira R.R."/>
            <person name="Labutti K."/>
            <person name="Lipzen A."/>
            <person name="Lail K."/>
            <person name="Bauer D."/>
            <person name="Ohm R.A."/>
            <person name="Barry K.W."/>
            <person name="Spatafora J."/>
            <person name="Grigoriev I.V."/>
            <person name="Martin F.M."/>
            <person name="Pujade-Renaud V."/>
        </authorList>
    </citation>
    <scope>NUCLEOTIDE SEQUENCE [LARGE SCALE GENOMIC DNA]</scope>
    <source>
        <strain evidence="9 10">Philippines</strain>
    </source>
</reference>
<dbReference type="InterPro" id="IPR020846">
    <property type="entry name" value="MFS_dom"/>
</dbReference>